<feature type="domain" description="ABC transmembrane type-1" evidence="7">
    <location>
        <begin position="196"/>
        <end position="391"/>
    </location>
</feature>
<evidence type="ECO:0000256" key="4">
    <source>
        <dbReference type="ARBA" id="ARBA00022989"/>
    </source>
</evidence>
<dbReference type="GO" id="GO:0005886">
    <property type="term" value="C:plasma membrane"/>
    <property type="evidence" value="ECO:0007669"/>
    <property type="project" value="UniProtKB-SubCell"/>
</dbReference>
<keyword evidence="5 6" id="KW-0472">Membrane</keyword>
<comment type="subcellular location">
    <subcellularLocation>
        <location evidence="6">Cell membrane</location>
        <topology evidence="6">Multi-pass membrane protein</topology>
    </subcellularLocation>
    <subcellularLocation>
        <location evidence="1">Membrane</location>
        <topology evidence="1">Multi-pass membrane protein</topology>
    </subcellularLocation>
</comment>
<feature type="transmembrane region" description="Helical" evidence="6">
    <location>
        <begin position="231"/>
        <end position="255"/>
    </location>
</feature>
<feature type="transmembrane region" description="Helical" evidence="6">
    <location>
        <begin position="62"/>
        <end position="82"/>
    </location>
</feature>
<keyword evidence="3 6" id="KW-0812">Transmembrane</keyword>
<dbReference type="Proteomes" id="UP000603865">
    <property type="component" value="Unassembled WGS sequence"/>
</dbReference>
<dbReference type="PROSITE" id="PS50928">
    <property type="entry name" value="ABC_TM1"/>
    <property type="match status" value="1"/>
</dbReference>
<evidence type="ECO:0000256" key="6">
    <source>
        <dbReference type="RuleBase" id="RU363032"/>
    </source>
</evidence>
<evidence type="ECO:0000256" key="3">
    <source>
        <dbReference type="ARBA" id="ARBA00022692"/>
    </source>
</evidence>
<proteinExistence type="inferred from homology"/>
<keyword evidence="2 6" id="KW-0813">Transport</keyword>
<dbReference type="Gene3D" id="1.10.3720.10">
    <property type="entry name" value="MetI-like"/>
    <property type="match status" value="1"/>
</dbReference>
<dbReference type="SUPFAM" id="SSF161098">
    <property type="entry name" value="MetI-like"/>
    <property type="match status" value="1"/>
</dbReference>
<organism evidence="8 9">
    <name type="scientific">Deinococcus ruber</name>
    <dbReference type="NCBI Taxonomy" id="1848197"/>
    <lineage>
        <taxon>Bacteria</taxon>
        <taxon>Thermotogati</taxon>
        <taxon>Deinococcota</taxon>
        <taxon>Deinococci</taxon>
        <taxon>Deinococcales</taxon>
        <taxon>Deinococcaceae</taxon>
        <taxon>Deinococcus</taxon>
    </lineage>
</organism>
<feature type="transmembrane region" description="Helical" evidence="6">
    <location>
        <begin position="267"/>
        <end position="287"/>
    </location>
</feature>
<comment type="similarity">
    <text evidence="6">Belongs to the binding-protein-dependent transport system permease family.</text>
</comment>
<evidence type="ECO:0000256" key="2">
    <source>
        <dbReference type="ARBA" id="ARBA00022448"/>
    </source>
</evidence>
<evidence type="ECO:0000259" key="7">
    <source>
        <dbReference type="PROSITE" id="PS50928"/>
    </source>
</evidence>
<feature type="transmembrane region" description="Helical" evidence="6">
    <location>
        <begin position="89"/>
        <end position="106"/>
    </location>
</feature>
<reference evidence="8" key="1">
    <citation type="journal article" date="2014" name="Int. J. Syst. Evol. Microbiol.">
        <title>Complete genome sequence of Corynebacterium casei LMG S-19264T (=DSM 44701T), isolated from a smear-ripened cheese.</title>
        <authorList>
            <consortium name="US DOE Joint Genome Institute (JGI-PGF)"/>
            <person name="Walter F."/>
            <person name="Albersmeier A."/>
            <person name="Kalinowski J."/>
            <person name="Ruckert C."/>
        </authorList>
    </citation>
    <scope>NUCLEOTIDE SEQUENCE</scope>
    <source>
        <strain evidence="8">JCM 31311</strain>
    </source>
</reference>
<keyword evidence="9" id="KW-1185">Reference proteome</keyword>
<dbReference type="GO" id="GO:0031460">
    <property type="term" value="P:glycine betaine transport"/>
    <property type="evidence" value="ECO:0007669"/>
    <property type="project" value="TreeGrafter"/>
</dbReference>
<feature type="transmembrane region" description="Helical" evidence="6">
    <location>
        <begin position="338"/>
        <end position="361"/>
    </location>
</feature>
<feature type="transmembrane region" description="Helical" evidence="6">
    <location>
        <begin position="196"/>
        <end position="219"/>
    </location>
</feature>
<protein>
    <submittedName>
        <fullName evidence="8">Osmoprotectant uptake system permease</fullName>
    </submittedName>
</protein>
<evidence type="ECO:0000256" key="1">
    <source>
        <dbReference type="ARBA" id="ARBA00004141"/>
    </source>
</evidence>
<name>A0A918BWT1_9DEIO</name>
<dbReference type="PANTHER" id="PTHR30177:SF30">
    <property type="entry name" value="GLYCINE BETAINE UPTAKE SYSTEM PERMEASE PROTEIN YEHY"/>
    <property type="match status" value="1"/>
</dbReference>
<reference evidence="8" key="2">
    <citation type="submission" date="2020-09" db="EMBL/GenBank/DDBJ databases">
        <authorList>
            <person name="Sun Q."/>
            <person name="Ohkuma M."/>
        </authorList>
    </citation>
    <scope>NUCLEOTIDE SEQUENCE</scope>
    <source>
        <strain evidence="8">JCM 31311</strain>
    </source>
</reference>
<keyword evidence="4 6" id="KW-1133">Transmembrane helix</keyword>
<evidence type="ECO:0000313" key="9">
    <source>
        <dbReference type="Proteomes" id="UP000603865"/>
    </source>
</evidence>
<dbReference type="InterPro" id="IPR051204">
    <property type="entry name" value="ABC_transp_perm/SBD"/>
</dbReference>
<dbReference type="RefSeq" id="WP_189088054.1">
    <property type="nucleotide sequence ID" value="NZ_BMQL01000002.1"/>
</dbReference>
<feature type="transmembrane region" description="Helical" evidence="6">
    <location>
        <begin position="158"/>
        <end position="176"/>
    </location>
</feature>
<dbReference type="InterPro" id="IPR000515">
    <property type="entry name" value="MetI-like"/>
</dbReference>
<comment type="caution">
    <text evidence="8">The sequence shown here is derived from an EMBL/GenBank/DDBJ whole genome shotgun (WGS) entry which is preliminary data.</text>
</comment>
<dbReference type="EMBL" id="BMQL01000002">
    <property type="protein sequence ID" value="GGQ96739.1"/>
    <property type="molecule type" value="Genomic_DNA"/>
</dbReference>
<dbReference type="CDD" id="cd06261">
    <property type="entry name" value="TM_PBP2"/>
    <property type="match status" value="1"/>
</dbReference>
<feature type="transmembrane region" description="Helical" evidence="6">
    <location>
        <begin position="373"/>
        <end position="394"/>
    </location>
</feature>
<evidence type="ECO:0000313" key="8">
    <source>
        <dbReference type="EMBL" id="GGQ96739.1"/>
    </source>
</evidence>
<feature type="transmembrane region" description="Helical" evidence="6">
    <location>
        <begin position="126"/>
        <end position="146"/>
    </location>
</feature>
<gene>
    <name evidence="8" type="ORF">GCM10008957_06260</name>
</gene>
<dbReference type="PANTHER" id="PTHR30177">
    <property type="entry name" value="GLYCINE BETAINE/L-PROLINE TRANSPORT SYSTEM PERMEASE PROTEIN PROW"/>
    <property type="match status" value="1"/>
</dbReference>
<sequence length="405" mass="42910">MDPIPDASGRNVDADAPTPPRTRLLTPDVLTVFLLALLPLLASLLLPWVVLRPNRLAPGVPVHLPALQLGVAFVLALLLPLSARFFPRLLWLVGSLLLAAGFWWLGSQTSAALVDQLPFARASASSGLWLWLLGASIGVYGVRLAGQQLAVNGRAWNWLSVVWLLPLIFWAATGYFSHWSVVVEGRAERERLIQEFIQQITLVGVALLLALILGGPLSVWASRRPGVAGAVINLASAVQTIPSLALLGLLIAPFSALSTAFPVLRDLGIRGIGVAPALTAMTLYALLPILQNGVVALRGVSEGALDAARGMGMTDAQRFWRVQLPLALPVWLTGVRQAAVLLMGVAAIASQIGAGGLGVYIFKGLQSSAADLILLGVIPAVLLAVALNALLRWLEVVLGRRLGRV</sequence>
<dbReference type="Pfam" id="PF00528">
    <property type="entry name" value="BPD_transp_1"/>
    <property type="match status" value="1"/>
</dbReference>
<accession>A0A918BWT1</accession>
<evidence type="ECO:0000256" key="5">
    <source>
        <dbReference type="ARBA" id="ARBA00023136"/>
    </source>
</evidence>
<dbReference type="GO" id="GO:0055085">
    <property type="term" value="P:transmembrane transport"/>
    <property type="evidence" value="ECO:0007669"/>
    <property type="project" value="InterPro"/>
</dbReference>
<dbReference type="InterPro" id="IPR035906">
    <property type="entry name" value="MetI-like_sf"/>
</dbReference>
<feature type="transmembrane region" description="Helical" evidence="6">
    <location>
        <begin position="29"/>
        <end position="50"/>
    </location>
</feature>
<dbReference type="AlphaFoldDB" id="A0A918BWT1"/>